<dbReference type="InterPro" id="IPR005623">
    <property type="entry name" value="Chaperone_NapD_NO3_reduct"/>
</dbReference>
<keyword evidence="1" id="KW-0732">Signal</keyword>
<dbReference type="STRING" id="407234.SAMN05421795_11141"/>
<proteinExistence type="predicted"/>
<name>A0A1N7MYC8_9RHOB</name>
<accession>A0A1N7MYC8</accession>
<gene>
    <name evidence="2" type="ORF">SAMN05421795_11141</name>
</gene>
<feature type="chain" id="PRO_5013224336" evidence="1">
    <location>
        <begin position="19"/>
        <end position="148"/>
    </location>
</feature>
<dbReference type="Pfam" id="PF03927">
    <property type="entry name" value="NapD"/>
    <property type="match status" value="1"/>
</dbReference>
<dbReference type="InterPro" id="IPR027417">
    <property type="entry name" value="P-loop_NTPase"/>
</dbReference>
<reference evidence="3" key="1">
    <citation type="submission" date="2017-01" db="EMBL/GenBank/DDBJ databases">
        <authorList>
            <person name="Varghese N."/>
            <person name="Submissions S."/>
        </authorList>
    </citation>
    <scope>NUCLEOTIDE SEQUENCE [LARGE SCALE GENOMIC DNA]</scope>
    <source>
        <strain evidence="3">DSM 18714</strain>
    </source>
</reference>
<evidence type="ECO:0000256" key="1">
    <source>
        <dbReference type="SAM" id="SignalP"/>
    </source>
</evidence>
<protein>
    <submittedName>
        <fullName evidence="2">Periplasmic nitrate reductase chaperone NapD</fullName>
    </submittedName>
</protein>
<evidence type="ECO:0000313" key="2">
    <source>
        <dbReference type="EMBL" id="SIS90889.1"/>
    </source>
</evidence>
<keyword evidence="3" id="KW-1185">Reference proteome</keyword>
<dbReference type="EMBL" id="FTOM01000011">
    <property type="protein sequence ID" value="SIS90889.1"/>
    <property type="molecule type" value="Genomic_DNA"/>
</dbReference>
<dbReference type="RefSeq" id="WP_076367646.1">
    <property type="nucleotide sequence ID" value="NZ_FTOM01000011.1"/>
</dbReference>
<sequence length="148" mass="16339">MHNICGCLIQTAPALAPAAWVAIAATAGCEVHAEDRGRLVVTVEDTPERRAADIIMDLHQIPGVLGVTLPEPFLSRCQIVEVHDITPAQLHDFAVRRGLEMKLSQEALEAVCEVLVMAPRMTGRRMSLRDVVRMLERAETLEGRPRLQ</sequence>
<dbReference type="Proteomes" id="UP000186098">
    <property type="component" value="Unassembled WGS sequence"/>
</dbReference>
<feature type="signal peptide" evidence="1">
    <location>
        <begin position="1"/>
        <end position="18"/>
    </location>
</feature>
<evidence type="ECO:0000313" key="3">
    <source>
        <dbReference type="Proteomes" id="UP000186098"/>
    </source>
</evidence>
<dbReference type="Gene3D" id="3.30.70.920">
    <property type="match status" value="1"/>
</dbReference>
<dbReference type="SUPFAM" id="SSF52540">
    <property type="entry name" value="P-loop containing nucleoside triphosphate hydrolases"/>
    <property type="match status" value="1"/>
</dbReference>
<dbReference type="AlphaFoldDB" id="A0A1N7MYC8"/>
<organism evidence="2 3">
    <name type="scientific">Phaeovulum vinaykumarii</name>
    <dbReference type="NCBI Taxonomy" id="407234"/>
    <lineage>
        <taxon>Bacteria</taxon>
        <taxon>Pseudomonadati</taxon>
        <taxon>Pseudomonadota</taxon>
        <taxon>Alphaproteobacteria</taxon>
        <taxon>Rhodobacterales</taxon>
        <taxon>Paracoccaceae</taxon>
        <taxon>Phaeovulum</taxon>
    </lineage>
</organism>